<feature type="region of interest" description="Disordered" evidence="12">
    <location>
        <begin position="91"/>
        <end position="112"/>
    </location>
</feature>
<dbReference type="InterPro" id="IPR011009">
    <property type="entry name" value="Kinase-like_dom_sf"/>
</dbReference>
<dbReference type="Gene3D" id="3.30.200.20">
    <property type="entry name" value="Phosphorylase Kinase, domain 1"/>
    <property type="match status" value="1"/>
</dbReference>
<dbReference type="OrthoDB" id="1405469at2759"/>
<dbReference type="AlphaFoldDB" id="A0A0C9UHD3"/>
<dbReference type="Pfam" id="PF00069">
    <property type="entry name" value="Pkinase"/>
    <property type="match status" value="2"/>
</dbReference>
<organism evidence="14 15">
    <name type="scientific">Sphaerobolus stellatus (strain SS14)</name>
    <dbReference type="NCBI Taxonomy" id="990650"/>
    <lineage>
        <taxon>Eukaryota</taxon>
        <taxon>Fungi</taxon>
        <taxon>Dikarya</taxon>
        <taxon>Basidiomycota</taxon>
        <taxon>Agaricomycotina</taxon>
        <taxon>Agaricomycetes</taxon>
        <taxon>Phallomycetidae</taxon>
        <taxon>Geastrales</taxon>
        <taxon>Sphaerobolaceae</taxon>
        <taxon>Sphaerobolus</taxon>
    </lineage>
</organism>
<evidence type="ECO:0000256" key="4">
    <source>
        <dbReference type="ARBA" id="ARBA00022741"/>
    </source>
</evidence>
<evidence type="ECO:0000256" key="9">
    <source>
        <dbReference type="ARBA" id="ARBA00048679"/>
    </source>
</evidence>
<dbReference type="SMART" id="SM00220">
    <property type="entry name" value="S_TKc"/>
    <property type="match status" value="1"/>
</dbReference>
<feature type="domain" description="Protein kinase" evidence="13">
    <location>
        <begin position="128"/>
        <end position="464"/>
    </location>
</feature>
<evidence type="ECO:0000256" key="10">
    <source>
        <dbReference type="PROSITE-ProRule" id="PRU10141"/>
    </source>
</evidence>
<dbReference type="PANTHER" id="PTHR11042:SF138">
    <property type="entry name" value="SERINE_THREONINE-PROTEIN KINASE IKS1-RELATED"/>
    <property type="match status" value="1"/>
</dbReference>
<dbReference type="FunFam" id="3.30.200.20:FF:000306">
    <property type="entry name" value="IKS protein kinase"/>
    <property type="match status" value="1"/>
</dbReference>
<gene>
    <name evidence="14" type="ORF">M422DRAFT_171217</name>
</gene>
<dbReference type="PROSITE" id="PS50011">
    <property type="entry name" value="PROTEIN_KINASE_DOM"/>
    <property type="match status" value="1"/>
</dbReference>
<keyword evidence="6 10" id="KW-0067">ATP-binding</keyword>
<evidence type="ECO:0000256" key="1">
    <source>
        <dbReference type="ARBA" id="ARBA00012513"/>
    </source>
</evidence>
<dbReference type="HOGENOM" id="CLU_010228_1_0_1"/>
<name>A0A0C9UHD3_SPHS4</name>
<keyword evidence="2 11" id="KW-0723">Serine/threonine-protein kinase</keyword>
<feature type="compositionally biased region" description="Polar residues" evidence="12">
    <location>
        <begin position="91"/>
        <end position="110"/>
    </location>
</feature>
<comment type="catalytic activity">
    <reaction evidence="8">
        <text>L-threonyl-[protein] + ATP = O-phospho-L-threonyl-[protein] + ADP + H(+)</text>
        <dbReference type="Rhea" id="RHEA:46608"/>
        <dbReference type="Rhea" id="RHEA-COMP:11060"/>
        <dbReference type="Rhea" id="RHEA-COMP:11605"/>
        <dbReference type="ChEBI" id="CHEBI:15378"/>
        <dbReference type="ChEBI" id="CHEBI:30013"/>
        <dbReference type="ChEBI" id="CHEBI:30616"/>
        <dbReference type="ChEBI" id="CHEBI:61977"/>
        <dbReference type="ChEBI" id="CHEBI:456216"/>
        <dbReference type="EC" id="2.7.11.1"/>
    </reaction>
</comment>
<evidence type="ECO:0000259" key="13">
    <source>
        <dbReference type="PROSITE" id="PS50011"/>
    </source>
</evidence>
<accession>A0A0C9UHD3</accession>
<dbReference type="GO" id="GO:0005737">
    <property type="term" value="C:cytoplasm"/>
    <property type="evidence" value="ECO:0007669"/>
    <property type="project" value="TreeGrafter"/>
</dbReference>
<evidence type="ECO:0000256" key="7">
    <source>
        <dbReference type="ARBA" id="ARBA00037982"/>
    </source>
</evidence>
<evidence type="ECO:0000256" key="12">
    <source>
        <dbReference type="SAM" id="MobiDB-lite"/>
    </source>
</evidence>
<dbReference type="GO" id="GO:0005634">
    <property type="term" value="C:nucleus"/>
    <property type="evidence" value="ECO:0007669"/>
    <property type="project" value="TreeGrafter"/>
</dbReference>
<keyword evidence="3" id="KW-0808">Transferase</keyword>
<proteinExistence type="inferred from homology"/>
<evidence type="ECO:0000256" key="5">
    <source>
        <dbReference type="ARBA" id="ARBA00022777"/>
    </source>
</evidence>
<protein>
    <recommendedName>
        <fullName evidence="1">non-specific serine/threonine protein kinase</fullName>
        <ecNumber evidence="1">2.7.11.1</ecNumber>
    </recommendedName>
</protein>
<dbReference type="InterPro" id="IPR008271">
    <property type="entry name" value="Ser/Thr_kinase_AS"/>
</dbReference>
<keyword evidence="15" id="KW-1185">Reference proteome</keyword>
<reference evidence="14 15" key="1">
    <citation type="submission" date="2014-06" db="EMBL/GenBank/DDBJ databases">
        <title>Evolutionary Origins and Diversification of the Mycorrhizal Mutualists.</title>
        <authorList>
            <consortium name="DOE Joint Genome Institute"/>
            <consortium name="Mycorrhizal Genomics Consortium"/>
            <person name="Kohler A."/>
            <person name="Kuo A."/>
            <person name="Nagy L.G."/>
            <person name="Floudas D."/>
            <person name="Copeland A."/>
            <person name="Barry K.W."/>
            <person name="Cichocki N."/>
            <person name="Veneault-Fourrey C."/>
            <person name="LaButti K."/>
            <person name="Lindquist E.A."/>
            <person name="Lipzen A."/>
            <person name="Lundell T."/>
            <person name="Morin E."/>
            <person name="Murat C."/>
            <person name="Riley R."/>
            <person name="Ohm R."/>
            <person name="Sun H."/>
            <person name="Tunlid A."/>
            <person name="Henrissat B."/>
            <person name="Grigoriev I.V."/>
            <person name="Hibbett D.S."/>
            <person name="Martin F."/>
        </authorList>
    </citation>
    <scope>NUCLEOTIDE SEQUENCE [LARGE SCALE GENOMIC DNA]</scope>
    <source>
        <strain evidence="14 15">SS14</strain>
    </source>
</reference>
<dbReference type="Proteomes" id="UP000054279">
    <property type="component" value="Unassembled WGS sequence"/>
</dbReference>
<dbReference type="InterPro" id="IPR017441">
    <property type="entry name" value="Protein_kinase_ATP_BS"/>
</dbReference>
<dbReference type="Gene3D" id="1.10.510.10">
    <property type="entry name" value="Transferase(Phosphotransferase) domain 1"/>
    <property type="match status" value="1"/>
</dbReference>
<dbReference type="PROSITE" id="PS00108">
    <property type="entry name" value="PROTEIN_KINASE_ST"/>
    <property type="match status" value="1"/>
</dbReference>
<evidence type="ECO:0000256" key="2">
    <source>
        <dbReference type="ARBA" id="ARBA00022527"/>
    </source>
</evidence>
<feature type="binding site" evidence="10">
    <location>
        <position position="161"/>
    </location>
    <ligand>
        <name>ATP</name>
        <dbReference type="ChEBI" id="CHEBI:30616"/>
    </ligand>
</feature>
<evidence type="ECO:0000313" key="14">
    <source>
        <dbReference type="EMBL" id="KIJ42423.1"/>
    </source>
</evidence>
<evidence type="ECO:0000256" key="11">
    <source>
        <dbReference type="RuleBase" id="RU000304"/>
    </source>
</evidence>
<dbReference type="PANTHER" id="PTHR11042">
    <property type="entry name" value="EUKARYOTIC TRANSLATION INITIATION FACTOR 2-ALPHA KINASE EIF2-ALPHA KINASE -RELATED"/>
    <property type="match status" value="1"/>
</dbReference>
<keyword evidence="4 10" id="KW-0547">Nucleotide-binding</keyword>
<dbReference type="SUPFAM" id="SSF56112">
    <property type="entry name" value="Protein kinase-like (PK-like)"/>
    <property type="match status" value="1"/>
</dbReference>
<sequence>MSASSTSPPPTPPRSLIPILQASHQIVLYNPTSHAVSIHERSGSSRRGKPLFCPYCDRPLSSNIEDLASGLPSASGGRAHNYFQLLEVSNESSRPSTPFGSQSPPRNLNGQAGIATGNMAEGYFEAFFREEHRLGMGANGSVFLCQHVLDGNVLGRFAVKKIAVGQSHDYLVNALREVRLLETIHHPNIITYHHAWLETCRFSSFGPAVPTLFILMQLAEGGSLDDFIRARLGAPNSDGPHSDTSVEPQSRSARIRAFRAAQARPELRRARNSERHGRAVHFLSAEEVKSIFNDVVEGLGFLHAKSILHLDLKPGNVLLTWDENKLIPRAMLSDFGTYQDMVRPVRGRTGVTGTLEYTAPESLSINTQPSSKADMWSLGMILHILLFFRLPYDHVEDSDLSQLEFEVQSYKGFKPSLEVVASCKRRGFPRAALILLEELLTINPRIRPSCEQILQALKAGKVCL</sequence>
<dbReference type="EC" id="2.7.11.1" evidence="1"/>
<evidence type="ECO:0000256" key="3">
    <source>
        <dbReference type="ARBA" id="ARBA00022679"/>
    </source>
</evidence>
<dbReference type="GO" id="GO:0004674">
    <property type="term" value="F:protein serine/threonine kinase activity"/>
    <property type="evidence" value="ECO:0007669"/>
    <property type="project" value="UniProtKB-KW"/>
</dbReference>
<dbReference type="PROSITE" id="PS00107">
    <property type="entry name" value="PROTEIN_KINASE_ATP"/>
    <property type="match status" value="1"/>
</dbReference>
<dbReference type="GO" id="GO:0005524">
    <property type="term" value="F:ATP binding"/>
    <property type="evidence" value="ECO:0007669"/>
    <property type="project" value="UniProtKB-UniRule"/>
</dbReference>
<comment type="similarity">
    <text evidence="7">Belongs to the protein kinase superfamily. Ser/Thr protein kinase family. GCN2 subfamily.</text>
</comment>
<evidence type="ECO:0000256" key="8">
    <source>
        <dbReference type="ARBA" id="ARBA00047899"/>
    </source>
</evidence>
<dbReference type="EMBL" id="KN837130">
    <property type="protein sequence ID" value="KIJ42423.1"/>
    <property type="molecule type" value="Genomic_DNA"/>
</dbReference>
<dbReference type="InterPro" id="IPR050339">
    <property type="entry name" value="CC_SR_Kinase"/>
</dbReference>
<keyword evidence="5" id="KW-0418">Kinase</keyword>
<comment type="catalytic activity">
    <reaction evidence="9">
        <text>L-seryl-[protein] + ATP = O-phospho-L-seryl-[protein] + ADP + H(+)</text>
        <dbReference type="Rhea" id="RHEA:17989"/>
        <dbReference type="Rhea" id="RHEA-COMP:9863"/>
        <dbReference type="Rhea" id="RHEA-COMP:11604"/>
        <dbReference type="ChEBI" id="CHEBI:15378"/>
        <dbReference type="ChEBI" id="CHEBI:29999"/>
        <dbReference type="ChEBI" id="CHEBI:30616"/>
        <dbReference type="ChEBI" id="CHEBI:83421"/>
        <dbReference type="ChEBI" id="CHEBI:456216"/>
        <dbReference type="EC" id="2.7.11.1"/>
    </reaction>
</comment>
<dbReference type="InterPro" id="IPR000719">
    <property type="entry name" value="Prot_kinase_dom"/>
</dbReference>
<dbReference type="CDD" id="cd00180">
    <property type="entry name" value="PKc"/>
    <property type="match status" value="1"/>
</dbReference>
<evidence type="ECO:0000313" key="15">
    <source>
        <dbReference type="Proteomes" id="UP000054279"/>
    </source>
</evidence>
<evidence type="ECO:0000256" key="6">
    <source>
        <dbReference type="ARBA" id="ARBA00022840"/>
    </source>
</evidence>